<gene>
    <name evidence="1" type="ORF">EVAR_43120_1</name>
</gene>
<evidence type="ECO:0000313" key="1">
    <source>
        <dbReference type="EMBL" id="GBP65013.1"/>
    </source>
</evidence>
<comment type="caution">
    <text evidence="1">The sequence shown here is derived from an EMBL/GenBank/DDBJ whole genome shotgun (WGS) entry which is preliminary data.</text>
</comment>
<keyword evidence="2" id="KW-1185">Reference proteome</keyword>
<accession>A0A4C1XPN8</accession>
<dbReference type="EMBL" id="BGZK01000917">
    <property type="protein sequence ID" value="GBP65013.1"/>
    <property type="molecule type" value="Genomic_DNA"/>
</dbReference>
<protein>
    <submittedName>
        <fullName evidence="1">Uncharacterized protein</fullName>
    </submittedName>
</protein>
<sequence>MKGSCRMARNRHIIAAEEYKAWVPPGGYQRVIILIRFYEISVRYKICKVQRMYNCKRHQPKRKSIEEGDIHQRQILKRSLNKILKCRIAAQRYIELYKGRV</sequence>
<evidence type="ECO:0000313" key="2">
    <source>
        <dbReference type="Proteomes" id="UP000299102"/>
    </source>
</evidence>
<proteinExistence type="predicted"/>
<dbReference type="Proteomes" id="UP000299102">
    <property type="component" value="Unassembled WGS sequence"/>
</dbReference>
<reference evidence="1 2" key="1">
    <citation type="journal article" date="2019" name="Commun. Biol.">
        <title>The bagworm genome reveals a unique fibroin gene that provides high tensile strength.</title>
        <authorList>
            <person name="Kono N."/>
            <person name="Nakamura H."/>
            <person name="Ohtoshi R."/>
            <person name="Tomita M."/>
            <person name="Numata K."/>
            <person name="Arakawa K."/>
        </authorList>
    </citation>
    <scope>NUCLEOTIDE SEQUENCE [LARGE SCALE GENOMIC DNA]</scope>
</reference>
<dbReference type="AlphaFoldDB" id="A0A4C1XPN8"/>
<organism evidence="1 2">
    <name type="scientific">Eumeta variegata</name>
    <name type="common">Bagworm moth</name>
    <name type="synonym">Eumeta japonica</name>
    <dbReference type="NCBI Taxonomy" id="151549"/>
    <lineage>
        <taxon>Eukaryota</taxon>
        <taxon>Metazoa</taxon>
        <taxon>Ecdysozoa</taxon>
        <taxon>Arthropoda</taxon>
        <taxon>Hexapoda</taxon>
        <taxon>Insecta</taxon>
        <taxon>Pterygota</taxon>
        <taxon>Neoptera</taxon>
        <taxon>Endopterygota</taxon>
        <taxon>Lepidoptera</taxon>
        <taxon>Glossata</taxon>
        <taxon>Ditrysia</taxon>
        <taxon>Tineoidea</taxon>
        <taxon>Psychidae</taxon>
        <taxon>Oiketicinae</taxon>
        <taxon>Eumeta</taxon>
    </lineage>
</organism>
<name>A0A4C1XPN8_EUMVA</name>